<dbReference type="EMBL" id="BLKV01000001">
    <property type="protein sequence ID" value="GFG68411.1"/>
    <property type="molecule type" value="Genomic_DNA"/>
</dbReference>
<keyword evidence="3" id="KW-0489">Methyltransferase</keyword>
<gene>
    <name evidence="7" type="primary">cobF</name>
    <name evidence="7" type="ORF">MSEN_01310</name>
</gene>
<keyword evidence="8" id="KW-1185">Reference proteome</keyword>
<evidence type="ECO:0000256" key="1">
    <source>
        <dbReference type="ARBA" id="ARBA00004953"/>
    </source>
</evidence>
<proteinExistence type="predicted"/>
<evidence type="ECO:0000313" key="8">
    <source>
        <dbReference type="Proteomes" id="UP000465263"/>
    </source>
</evidence>
<sequence>MALQVWILGVGMGPQHVTAEAAEVLRSVDYVVAPEKASDDGLLALRHAIIAAYADTVPIITVADPRRDSSPGSTTAEYERAVAAWHGARAARYAEVLRERGGTAAFLVWGDPSLYDSTIRIVQQVKDLGVELDFQVLPGISAPQLLAARHRIVLHPVGRPVHITTGRRLSAAVAEGQDNIVAMLNPDGLELSALADWTIWWGANLGAAGERLVHGRVGDVAEQIADARRAARAETGWVMDIFLVRRP</sequence>
<dbReference type="GO" id="GO:0009236">
    <property type="term" value="P:cobalamin biosynthetic process"/>
    <property type="evidence" value="ECO:0007669"/>
    <property type="project" value="UniProtKB-KW"/>
</dbReference>
<dbReference type="PANTHER" id="PTHR43467">
    <property type="entry name" value="COBALT-PRECORRIN-2 C(20)-METHYLTRANSFERASE"/>
    <property type="match status" value="1"/>
</dbReference>
<dbReference type="PANTHER" id="PTHR43467:SF1">
    <property type="entry name" value="PRECORRIN-6A SYNTHASE [DEACETYLATING]"/>
    <property type="match status" value="1"/>
</dbReference>
<evidence type="ECO:0000259" key="6">
    <source>
        <dbReference type="Pfam" id="PF00590"/>
    </source>
</evidence>
<keyword evidence="4" id="KW-0808">Transferase</keyword>
<dbReference type="CDD" id="cd11643">
    <property type="entry name" value="Precorrin-6A-synthase"/>
    <property type="match status" value="1"/>
</dbReference>
<dbReference type="InterPro" id="IPR014776">
    <property type="entry name" value="4pyrrole_Mease_sub2"/>
</dbReference>
<dbReference type="NCBIfam" id="TIGR02434">
    <property type="entry name" value="CobF"/>
    <property type="match status" value="1"/>
</dbReference>
<evidence type="ECO:0000256" key="2">
    <source>
        <dbReference type="ARBA" id="ARBA00022573"/>
    </source>
</evidence>
<dbReference type="SUPFAM" id="SSF53790">
    <property type="entry name" value="Tetrapyrrole methylase"/>
    <property type="match status" value="1"/>
</dbReference>
<dbReference type="Gene3D" id="3.30.950.10">
    <property type="entry name" value="Methyltransferase, Cobalt-precorrin-4 Transmethylase, Domain 2"/>
    <property type="match status" value="1"/>
</dbReference>
<reference evidence="7 8" key="1">
    <citation type="journal article" date="2019" name="Emerg. Microbes Infect.">
        <title>Comprehensive subspecies identification of 175 nontuberculous mycobacteria species based on 7547 genomic profiles.</title>
        <authorList>
            <person name="Matsumoto Y."/>
            <person name="Kinjo T."/>
            <person name="Motooka D."/>
            <person name="Nabeya D."/>
            <person name="Jung N."/>
            <person name="Uechi K."/>
            <person name="Horii T."/>
            <person name="Iida T."/>
            <person name="Fujita J."/>
            <person name="Nakamura S."/>
        </authorList>
    </citation>
    <scope>NUCLEOTIDE SEQUENCE [LARGE SCALE GENOMIC DNA]</scope>
    <source>
        <strain evidence="7 8">JCM 16017</strain>
    </source>
</reference>
<dbReference type="PIRSF" id="PIRSF036525">
    <property type="entry name" value="CobF"/>
    <property type="match status" value="1"/>
</dbReference>
<evidence type="ECO:0000313" key="7">
    <source>
        <dbReference type="EMBL" id="GFG68411.1"/>
    </source>
</evidence>
<dbReference type="GO" id="GO:0043819">
    <property type="term" value="F:precorrin-6A synthase (deacetylating) activity"/>
    <property type="evidence" value="ECO:0007669"/>
    <property type="project" value="InterPro"/>
</dbReference>
<dbReference type="AlphaFoldDB" id="A0A7I9XEL2"/>
<name>A0A7I9XEL2_9MYCO</name>
<dbReference type="InterPro" id="IPR000878">
    <property type="entry name" value="4pyrrol_Mease"/>
</dbReference>
<dbReference type="InterPro" id="IPR014777">
    <property type="entry name" value="4pyrrole_Mease_sub1"/>
</dbReference>
<dbReference type="Gene3D" id="3.40.1010.10">
    <property type="entry name" value="Cobalt-precorrin-4 Transmethylase, Domain 1"/>
    <property type="match status" value="1"/>
</dbReference>
<dbReference type="RefSeq" id="WP_174813590.1">
    <property type="nucleotide sequence ID" value="NZ_BLKV01000001.1"/>
</dbReference>
<evidence type="ECO:0000256" key="3">
    <source>
        <dbReference type="ARBA" id="ARBA00022603"/>
    </source>
</evidence>
<keyword evidence="5" id="KW-0949">S-adenosyl-L-methionine</keyword>
<protein>
    <submittedName>
        <fullName evidence="7">Precorrin-6A synthase (Deacetylating)</fullName>
    </submittedName>
</protein>
<keyword evidence="2" id="KW-0169">Cobalamin biosynthesis</keyword>
<comment type="caution">
    <text evidence="7">The sequence shown here is derived from an EMBL/GenBank/DDBJ whole genome shotgun (WGS) entry which is preliminary data.</text>
</comment>
<dbReference type="GO" id="GO:0032259">
    <property type="term" value="P:methylation"/>
    <property type="evidence" value="ECO:0007669"/>
    <property type="project" value="UniProtKB-KW"/>
</dbReference>
<evidence type="ECO:0000256" key="5">
    <source>
        <dbReference type="ARBA" id="ARBA00022691"/>
    </source>
</evidence>
<feature type="domain" description="Tetrapyrrole methylase" evidence="6">
    <location>
        <begin position="5"/>
        <end position="220"/>
    </location>
</feature>
<comment type="pathway">
    <text evidence="1">Cofactor biosynthesis; adenosylcobalamin biosynthesis.</text>
</comment>
<organism evidence="7 8">
    <name type="scientific">Mycolicibacter senuensis</name>
    <dbReference type="NCBI Taxonomy" id="386913"/>
    <lineage>
        <taxon>Bacteria</taxon>
        <taxon>Bacillati</taxon>
        <taxon>Actinomycetota</taxon>
        <taxon>Actinomycetes</taxon>
        <taxon>Mycobacteriales</taxon>
        <taxon>Mycobacteriaceae</taxon>
        <taxon>Mycolicibacter</taxon>
    </lineage>
</organism>
<evidence type="ECO:0000256" key="4">
    <source>
        <dbReference type="ARBA" id="ARBA00022679"/>
    </source>
</evidence>
<dbReference type="InterPro" id="IPR012797">
    <property type="entry name" value="CobF"/>
</dbReference>
<dbReference type="InterPro" id="IPR035996">
    <property type="entry name" value="4pyrrol_Methylase_sf"/>
</dbReference>
<accession>A0A7I9XEL2</accession>
<dbReference type="Proteomes" id="UP000465263">
    <property type="component" value="Unassembled WGS sequence"/>
</dbReference>
<dbReference type="Pfam" id="PF00590">
    <property type="entry name" value="TP_methylase"/>
    <property type="match status" value="1"/>
</dbReference>